<dbReference type="EMBL" id="JAYKXN010000003">
    <property type="protein sequence ID" value="KAK7303509.1"/>
    <property type="molecule type" value="Genomic_DNA"/>
</dbReference>
<reference evidence="1 2" key="1">
    <citation type="submission" date="2024-01" db="EMBL/GenBank/DDBJ databases">
        <title>The genomes of 5 underutilized Papilionoideae crops provide insights into root nodulation and disease resistance.</title>
        <authorList>
            <person name="Yuan L."/>
        </authorList>
    </citation>
    <scope>NUCLEOTIDE SEQUENCE [LARGE SCALE GENOMIC DNA]</scope>
    <source>
        <strain evidence="1">LY-2023</strain>
        <tissue evidence="1">Leaf</tissue>
    </source>
</reference>
<keyword evidence="2" id="KW-1185">Reference proteome</keyword>
<evidence type="ECO:0000313" key="1">
    <source>
        <dbReference type="EMBL" id="KAK7303509.1"/>
    </source>
</evidence>
<dbReference type="Proteomes" id="UP001359559">
    <property type="component" value="Unassembled WGS sequence"/>
</dbReference>
<evidence type="ECO:0000313" key="2">
    <source>
        <dbReference type="Proteomes" id="UP001359559"/>
    </source>
</evidence>
<organism evidence="1 2">
    <name type="scientific">Clitoria ternatea</name>
    <name type="common">Butterfly pea</name>
    <dbReference type="NCBI Taxonomy" id="43366"/>
    <lineage>
        <taxon>Eukaryota</taxon>
        <taxon>Viridiplantae</taxon>
        <taxon>Streptophyta</taxon>
        <taxon>Embryophyta</taxon>
        <taxon>Tracheophyta</taxon>
        <taxon>Spermatophyta</taxon>
        <taxon>Magnoliopsida</taxon>
        <taxon>eudicotyledons</taxon>
        <taxon>Gunneridae</taxon>
        <taxon>Pentapetalae</taxon>
        <taxon>rosids</taxon>
        <taxon>fabids</taxon>
        <taxon>Fabales</taxon>
        <taxon>Fabaceae</taxon>
        <taxon>Papilionoideae</taxon>
        <taxon>50 kb inversion clade</taxon>
        <taxon>NPAAA clade</taxon>
        <taxon>indigoferoid/millettioid clade</taxon>
        <taxon>Phaseoleae</taxon>
        <taxon>Clitoria</taxon>
    </lineage>
</organism>
<gene>
    <name evidence="1" type="ORF">RJT34_14416</name>
</gene>
<protein>
    <submittedName>
        <fullName evidence="1">Uncharacterized protein</fullName>
    </submittedName>
</protein>
<dbReference type="AlphaFoldDB" id="A0AAN9JSL2"/>
<accession>A0AAN9JSL2</accession>
<proteinExistence type="predicted"/>
<sequence length="113" mass="12618">MKLNRRGKPLSLSLNYLLLHTPISTDPVPLSVLLHHYFPTIPAGGCFVSVAREDDGVGGCSTSNSAAEAHLEEEGMILRQNVIQFDQFINLWIGWNLESNMSSNPIKMQFEFD</sequence>
<comment type="caution">
    <text evidence="1">The sequence shown here is derived from an EMBL/GenBank/DDBJ whole genome shotgun (WGS) entry which is preliminary data.</text>
</comment>
<name>A0AAN9JSL2_CLITE</name>